<dbReference type="InterPro" id="IPR003615">
    <property type="entry name" value="HNH_nuc"/>
</dbReference>
<dbReference type="OrthoDB" id="1936553at2"/>
<dbReference type="EMBL" id="MAPZ01000011">
    <property type="protein sequence ID" value="OBY11692.1"/>
    <property type="molecule type" value="Genomic_DNA"/>
</dbReference>
<proteinExistence type="predicted"/>
<name>A0A174F6P4_9CLOT</name>
<dbReference type="AlphaFoldDB" id="A0A174F6P4"/>
<dbReference type="CDD" id="cd00085">
    <property type="entry name" value="HNHc"/>
    <property type="match status" value="1"/>
</dbReference>
<reference evidence="1 2" key="1">
    <citation type="submission" date="2016-06" db="EMBL/GenBank/DDBJ databases">
        <authorList>
            <person name="Kjaerup R.B."/>
            <person name="Dalgaard T.S."/>
            <person name="Juul-Madsen H.R."/>
        </authorList>
    </citation>
    <scope>NUCLEOTIDE SEQUENCE [LARGE SCALE GENOMIC DNA]</scope>
    <source>
        <strain evidence="1 2">373-A1</strain>
    </source>
</reference>
<protein>
    <recommendedName>
        <fullName evidence="3">HNH endonuclease</fullName>
    </recommendedName>
</protein>
<evidence type="ECO:0000313" key="2">
    <source>
        <dbReference type="Proteomes" id="UP000092714"/>
    </source>
</evidence>
<sequence length="134" mass="15941">MFFCEICNKPADIHHIVHRSEGGLDIEINYKYLCNEHHRGKNGPHHSIEIDLKYKLELQKELLKLLNKNFYTIKELSNTLNFSLNVAKRITKDLRLYKEGYKKEDIILYLMGGTLYTEEIIENIKIQKLLEEIY</sequence>
<comment type="caution">
    <text evidence="1">The sequence shown here is derived from an EMBL/GenBank/DDBJ whole genome shotgun (WGS) entry which is preliminary data.</text>
</comment>
<keyword evidence="2" id="KW-1185">Reference proteome</keyword>
<evidence type="ECO:0008006" key="3">
    <source>
        <dbReference type="Google" id="ProtNLM"/>
    </source>
</evidence>
<organism evidence="1 2">
    <name type="scientific">Clostridium paraputrificum</name>
    <dbReference type="NCBI Taxonomy" id="29363"/>
    <lineage>
        <taxon>Bacteria</taxon>
        <taxon>Bacillati</taxon>
        <taxon>Bacillota</taxon>
        <taxon>Clostridia</taxon>
        <taxon>Eubacteriales</taxon>
        <taxon>Clostridiaceae</taxon>
        <taxon>Clostridium</taxon>
    </lineage>
</organism>
<gene>
    <name evidence="1" type="ORF">CP373A1_04695</name>
</gene>
<dbReference type="Proteomes" id="UP000092714">
    <property type="component" value="Unassembled WGS sequence"/>
</dbReference>
<accession>A0A174F6P4</accession>
<dbReference type="eggNOG" id="COG1403">
    <property type="taxonomic scope" value="Bacteria"/>
</dbReference>
<evidence type="ECO:0000313" key="1">
    <source>
        <dbReference type="EMBL" id="OBY11692.1"/>
    </source>
</evidence>
<dbReference type="RefSeq" id="WP_055254506.1">
    <property type="nucleotide sequence ID" value="NZ_CABJAZ010000007.1"/>
</dbReference>